<dbReference type="SUPFAM" id="SSF57850">
    <property type="entry name" value="RING/U-box"/>
    <property type="match status" value="1"/>
</dbReference>
<protein>
    <submittedName>
        <fullName evidence="7">SUMO-targeted ubiquitin ligase complex subunit slx8</fullName>
    </submittedName>
</protein>
<keyword evidence="8" id="KW-1185">Reference proteome</keyword>
<evidence type="ECO:0000313" key="7">
    <source>
        <dbReference type="EMBL" id="BCS19299.1"/>
    </source>
</evidence>
<dbReference type="Pfam" id="PF00097">
    <property type="entry name" value="zf-C3HC4"/>
    <property type="match status" value="1"/>
</dbReference>
<organism evidence="7 8">
    <name type="scientific">Aspergillus puulaauensis</name>
    <dbReference type="NCBI Taxonomy" id="1220207"/>
    <lineage>
        <taxon>Eukaryota</taxon>
        <taxon>Fungi</taxon>
        <taxon>Dikarya</taxon>
        <taxon>Ascomycota</taxon>
        <taxon>Pezizomycotina</taxon>
        <taxon>Eurotiomycetes</taxon>
        <taxon>Eurotiomycetidae</taxon>
        <taxon>Eurotiales</taxon>
        <taxon>Aspergillaceae</taxon>
        <taxon>Aspergillus</taxon>
    </lineage>
</organism>
<dbReference type="PANTHER" id="PTHR23041:SF78">
    <property type="entry name" value="E3 UBIQUITIN-PROTEIN LIGASE RNF4"/>
    <property type="match status" value="1"/>
</dbReference>
<dbReference type="GO" id="GO:0008270">
    <property type="term" value="F:zinc ion binding"/>
    <property type="evidence" value="ECO:0007669"/>
    <property type="project" value="UniProtKB-KW"/>
</dbReference>
<evidence type="ECO:0000256" key="1">
    <source>
        <dbReference type="ARBA" id="ARBA00022723"/>
    </source>
</evidence>
<dbReference type="InterPro" id="IPR017907">
    <property type="entry name" value="Znf_RING_CS"/>
</dbReference>
<dbReference type="GO" id="GO:0016567">
    <property type="term" value="P:protein ubiquitination"/>
    <property type="evidence" value="ECO:0007669"/>
    <property type="project" value="UniProtKB-UniPathway"/>
</dbReference>
<reference evidence="7" key="2">
    <citation type="submission" date="2021-02" db="EMBL/GenBank/DDBJ databases">
        <title>Aspergillus puulaauensis MK2 genome sequence.</title>
        <authorList>
            <person name="Futagami T."/>
            <person name="Mori K."/>
            <person name="Kadooka C."/>
            <person name="Tanaka T."/>
        </authorList>
    </citation>
    <scope>NUCLEOTIDE SEQUENCE</scope>
    <source>
        <strain evidence="7">MK2</strain>
    </source>
</reference>
<gene>
    <name evidence="7" type="primary">SLX8</name>
    <name evidence="7" type="ORF">APUU_12127A</name>
</gene>
<dbReference type="Proteomes" id="UP000654913">
    <property type="component" value="Chromosome 1"/>
</dbReference>
<dbReference type="EMBL" id="AP024443">
    <property type="protein sequence ID" value="BCS19299.1"/>
    <property type="molecule type" value="Genomic_DNA"/>
</dbReference>
<keyword evidence="2 4" id="KW-0863">Zinc-finger</keyword>
<keyword evidence="7" id="KW-0436">Ligase</keyword>
<keyword evidence="1" id="KW-0479">Metal-binding</keyword>
<evidence type="ECO:0000256" key="2">
    <source>
        <dbReference type="ARBA" id="ARBA00022771"/>
    </source>
</evidence>
<dbReference type="InterPro" id="IPR018957">
    <property type="entry name" value="Znf_C3HC4_RING-type"/>
</dbReference>
<dbReference type="PANTHER" id="PTHR23041">
    <property type="entry name" value="RING FINGER DOMAIN-CONTAINING"/>
    <property type="match status" value="1"/>
</dbReference>
<dbReference type="PROSITE" id="PS50089">
    <property type="entry name" value="ZF_RING_2"/>
    <property type="match status" value="1"/>
</dbReference>
<feature type="domain" description="RING-type" evidence="6">
    <location>
        <begin position="108"/>
        <end position="159"/>
    </location>
</feature>
<reference evidence="7" key="1">
    <citation type="submission" date="2021-01" db="EMBL/GenBank/DDBJ databases">
        <authorList>
            <consortium name="Aspergillus puulaauensis MK2 genome sequencing consortium"/>
            <person name="Kazuki M."/>
            <person name="Futagami T."/>
        </authorList>
    </citation>
    <scope>NUCLEOTIDE SEQUENCE</scope>
    <source>
        <strain evidence="7">MK2</strain>
    </source>
</reference>
<dbReference type="GO" id="GO:0016874">
    <property type="term" value="F:ligase activity"/>
    <property type="evidence" value="ECO:0007669"/>
    <property type="project" value="UniProtKB-KW"/>
</dbReference>
<dbReference type="InterPro" id="IPR013083">
    <property type="entry name" value="Znf_RING/FYVE/PHD"/>
</dbReference>
<feature type="compositionally biased region" description="Polar residues" evidence="5">
    <location>
        <begin position="45"/>
        <end position="58"/>
    </location>
</feature>
<sequence length="193" mass="21239">MDNQASSSQRRRISAVEIPSSSPPRSRRPSTQAGPSGSRKRRRLTNQSVSSTTSQPENEQPIESIDLTDVDGNSAIAKVLARQREDAVAAQHTDDIANARSRFTGYKCPVCIDTPVDATTTVCGHLFCHKCIIETLKFSEEQRADHTGKTPRGTCPVCRKPLARADAPGNKRNLVPLQIKLVTKKRTQHRDTP</sequence>
<evidence type="ECO:0000313" key="8">
    <source>
        <dbReference type="Proteomes" id="UP000654913"/>
    </source>
</evidence>
<dbReference type="GeneID" id="64969304"/>
<dbReference type="PROSITE" id="PS00518">
    <property type="entry name" value="ZF_RING_1"/>
    <property type="match status" value="1"/>
</dbReference>
<feature type="region of interest" description="Disordered" evidence="5">
    <location>
        <begin position="1"/>
        <end position="65"/>
    </location>
</feature>
<dbReference type="SMART" id="SM00184">
    <property type="entry name" value="RING"/>
    <property type="match status" value="1"/>
</dbReference>
<evidence type="ECO:0000256" key="4">
    <source>
        <dbReference type="PROSITE-ProRule" id="PRU00175"/>
    </source>
</evidence>
<accession>A0A7R8AH46</accession>
<dbReference type="OrthoDB" id="6270329at2759"/>
<dbReference type="InterPro" id="IPR047134">
    <property type="entry name" value="RNF4"/>
</dbReference>
<dbReference type="Gene3D" id="3.30.40.10">
    <property type="entry name" value="Zinc/RING finger domain, C3HC4 (zinc finger)"/>
    <property type="match status" value="1"/>
</dbReference>
<keyword evidence="3" id="KW-0862">Zinc</keyword>
<evidence type="ECO:0000259" key="6">
    <source>
        <dbReference type="PROSITE" id="PS50089"/>
    </source>
</evidence>
<dbReference type="InterPro" id="IPR001841">
    <property type="entry name" value="Znf_RING"/>
</dbReference>
<evidence type="ECO:0000256" key="5">
    <source>
        <dbReference type="SAM" id="MobiDB-lite"/>
    </source>
</evidence>
<name>A0A7R8AH46_9EURO</name>
<proteinExistence type="predicted"/>
<dbReference type="KEGG" id="apuu:APUU_12127A"/>
<dbReference type="UniPathway" id="UPA00143"/>
<dbReference type="RefSeq" id="XP_041551493.1">
    <property type="nucleotide sequence ID" value="XM_041698294.1"/>
</dbReference>
<dbReference type="AlphaFoldDB" id="A0A7R8AH46"/>
<evidence type="ECO:0000256" key="3">
    <source>
        <dbReference type="ARBA" id="ARBA00022833"/>
    </source>
</evidence>